<feature type="domain" description="Thioredoxin" evidence="1">
    <location>
        <begin position="149"/>
        <end position="307"/>
    </location>
</feature>
<dbReference type="Pfam" id="PF13905">
    <property type="entry name" value="Thioredoxin_8"/>
    <property type="match status" value="2"/>
</dbReference>
<dbReference type="Gene3D" id="3.40.30.10">
    <property type="entry name" value="Glutaredoxin"/>
    <property type="match status" value="3"/>
</dbReference>
<dbReference type="EMBL" id="GDRN01090615">
    <property type="protein sequence ID" value="JAI60451.1"/>
    <property type="molecule type" value="Transcribed_RNA"/>
</dbReference>
<dbReference type="InterPro" id="IPR036249">
    <property type="entry name" value="Thioredoxin-like_sf"/>
</dbReference>
<dbReference type="GO" id="GO:0030178">
    <property type="term" value="P:negative regulation of Wnt signaling pathway"/>
    <property type="evidence" value="ECO:0007669"/>
    <property type="project" value="TreeGrafter"/>
</dbReference>
<protein>
    <recommendedName>
        <fullName evidence="1">Thioredoxin domain-containing protein</fullName>
    </recommendedName>
</protein>
<accession>A0A0P4W3J9</accession>
<dbReference type="PROSITE" id="PS51352">
    <property type="entry name" value="THIOREDOXIN_2"/>
    <property type="match status" value="2"/>
</dbReference>
<dbReference type="AlphaFoldDB" id="A0A0P4W3J9"/>
<reference evidence="2" key="1">
    <citation type="submission" date="2015-09" db="EMBL/GenBank/DDBJ databases">
        <title>Scylla olivacea transcriptome.</title>
        <authorList>
            <person name="Ikhwanuddin M."/>
        </authorList>
    </citation>
    <scope>NUCLEOTIDE SEQUENCE</scope>
</reference>
<dbReference type="PANTHER" id="PTHR46472">
    <property type="entry name" value="NUCLEOREDOXIN"/>
    <property type="match status" value="1"/>
</dbReference>
<name>A0A0P4W3J9_SCYOL</name>
<dbReference type="PANTHER" id="PTHR46472:SF1">
    <property type="entry name" value="NUCLEOREDOXIN"/>
    <property type="match status" value="1"/>
</dbReference>
<sequence>MAHPSLLKSIGETVQGHEGPVQLNEVCGPDKVLGLYFSAHWCPPCRVFTPQLVALYKHLKENTKHQLEVILVSSDTDETAFTDYFRDMPWLALPFADTKRKVRLSRQYRVTGIPCLVLIDSRSGQVITRAGREKVTGDPEGHHFPWRPRPVGDILAASRLVDPQGQEVVYDAIKSAYKGLYFSAHWCPPCKAFTPQLVAAYEKMKKKEENFHMIFISSDRSEESWRTYHNTMPWPSLAWEEKEARNELASSLEVNGIPTLVVLDPDNSVITTDGRSQFSDDSTLERFPWRPQSVEVLGERHTGKLHESPCLVLFTDGDATELQFGRDVLLPVAEEYLLEHSHQGGLTLHFFVAGEDEVADSVRDYACLEDVVPLVAILDLAEGSKFLLEDGVEVSTATVHNFVTRYTNDKLKPLPIRPGAAEATGAS</sequence>
<evidence type="ECO:0000313" key="2">
    <source>
        <dbReference type="EMBL" id="JAI60450.1"/>
    </source>
</evidence>
<evidence type="ECO:0000259" key="1">
    <source>
        <dbReference type="PROSITE" id="PS51352"/>
    </source>
</evidence>
<dbReference type="InterPro" id="IPR013766">
    <property type="entry name" value="Thioredoxin_domain"/>
</dbReference>
<proteinExistence type="predicted"/>
<dbReference type="EMBL" id="GDRN01090617">
    <property type="protein sequence ID" value="JAI60450.1"/>
    <property type="molecule type" value="Transcribed_RNA"/>
</dbReference>
<dbReference type="GO" id="GO:0004791">
    <property type="term" value="F:thioredoxin-disulfide reductase (NADPH) activity"/>
    <property type="evidence" value="ECO:0007669"/>
    <property type="project" value="TreeGrafter"/>
</dbReference>
<dbReference type="GO" id="GO:0005634">
    <property type="term" value="C:nucleus"/>
    <property type="evidence" value="ECO:0007669"/>
    <property type="project" value="TreeGrafter"/>
</dbReference>
<dbReference type="InterPro" id="IPR012336">
    <property type="entry name" value="Thioredoxin-like_fold"/>
</dbReference>
<feature type="domain" description="Thioredoxin" evidence="1">
    <location>
        <begin position="1"/>
        <end position="132"/>
    </location>
</feature>
<dbReference type="SUPFAM" id="SSF52833">
    <property type="entry name" value="Thioredoxin-like"/>
    <property type="match status" value="2"/>
</dbReference>
<dbReference type="GO" id="GO:0031397">
    <property type="term" value="P:negative regulation of protein ubiquitination"/>
    <property type="evidence" value="ECO:0007669"/>
    <property type="project" value="TreeGrafter"/>
</dbReference>
<organism evidence="2">
    <name type="scientific">Scylla olivacea</name>
    <name type="common">Orange mud crab</name>
    <name type="synonym">Cancer olivacea</name>
    <dbReference type="NCBI Taxonomy" id="85551"/>
    <lineage>
        <taxon>Eukaryota</taxon>
        <taxon>Metazoa</taxon>
        <taxon>Ecdysozoa</taxon>
        <taxon>Arthropoda</taxon>
        <taxon>Crustacea</taxon>
        <taxon>Multicrustacea</taxon>
        <taxon>Malacostraca</taxon>
        <taxon>Eumalacostraca</taxon>
        <taxon>Eucarida</taxon>
        <taxon>Decapoda</taxon>
        <taxon>Pleocyemata</taxon>
        <taxon>Brachyura</taxon>
        <taxon>Eubrachyura</taxon>
        <taxon>Portunoidea</taxon>
        <taxon>Portunidae</taxon>
        <taxon>Portuninae</taxon>
        <taxon>Scylla</taxon>
    </lineage>
</organism>